<dbReference type="Gramene" id="Psat02G0491400-T1">
    <property type="protein sequence ID" value="KAI5439317.1"/>
    <property type="gene ID" value="KIW84_024914"/>
</dbReference>
<comment type="caution">
    <text evidence="1">The sequence shown here is derived from an EMBL/GenBank/DDBJ whole genome shotgun (WGS) entry which is preliminary data.</text>
</comment>
<dbReference type="EMBL" id="JAMSHJ010000002">
    <property type="protein sequence ID" value="KAI5439317.1"/>
    <property type="molecule type" value="Genomic_DNA"/>
</dbReference>
<dbReference type="Proteomes" id="UP001058974">
    <property type="component" value="Chromosome 2"/>
</dbReference>
<accession>A0A9D4YI14</accession>
<dbReference type="AlphaFoldDB" id="A0A9D4YI14"/>
<organism evidence="1 2">
    <name type="scientific">Pisum sativum</name>
    <name type="common">Garden pea</name>
    <name type="synonym">Lathyrus oleraceus</name>
    <dbReference type="NCBI Taxonomy" id="3888"/>
    <lineage>
        <taxon>Eukaryota</taxon>
        <taxon>Viridiplantae</taxon>
        <taxon>Streptophyta</taxon>
        <taxon>Embryophyta</taxon>
        <taxon>Tracheophyta</taxon>
        <taxon>Spermatophyta</taxon>
        <taxon>Magnoliopsida</taxon>
        <taxon>eudicotyledons</taxon>
        <taxon>Gunneridae</taxon>
        <taxon>Pentapetalae</taxon>
        <taxon>rosids</taxon>
        <taxon>fabids</taxon>
        <taxon>Fabales</taxon>
        <taxon>Fabaceae</taxon>
        <taxon>Papilionoideae</taxon>
        <taxon>50 kb inversion clade</taxon>
        <taxon>NPAAA clade</taxon>
        <taxon>Hologalegina</taxon>
        <taxon>IRL clade</taxon>
        <taxon>Fabeae</taxon>
        <taxon>Lathyrus</taxon>
    </lineage>
</organism>
<gene>
    <name evidence="1" type="ORF">KIW84_024914</name>
</gene>
<reference evidence="1 2" key="1">
    <citation type="journal article" date="2022" name="Nat. Genet.">
        <title>Improved pea reference genome and pan-genome highlight genomic features and evolutionary characteristics.</title>
        <authorList>
            <person name="Yang T."/>
            <person name="Liu R."/>
            <person name="Luo Y."/>
            <person name="Hu S."/>
            <person name="Wang D."/>
            <person name="Wang C."/>
            <person name="Pandey M.K."/>
            <person name="Ge S."/>
            <person name="Xu Q."/>
            <person name="Li N."/>
            <person name="Li G."/>
            <person name="Huang Y."/>
            <person name="Saxena R.K."/>
            <person name="Ji Y."/>
            <person name="Li M."/>
            <person name="Yan X."/>
            <person name="He Y."/>
            <person name="Liu Y."/>
            <person name="Wang X."/>
            <person name="Xiang C."/>
            <person name="Varshney R.K."/>
            <person name="Ding H."/>
            <person name="Gao S."/>
            <person name="Zong X."/>
        </authorList>
    </citation>
    <scope>NUCLEOTIDE SEQUENCE [LARGE SCALE GENOMIC DNA]</scope>
    <source>
        <strain evidence="1 2">cv. Zhongwan 6</strain>
    </source>
</reference>
<protein>
    <submittedName>
        <fullName evidence="1">Uncharacterized protein</fullName>
    </submittedName>
</protein>
<name>A0A9D4YI14_PEA</name>
<evidence type="ECO:0000313" key="2">
    <source>
        <dbReference type="Proteomes" id="UP001058974"/>
    </source>
</evidence>
<evidence type="ECO:0000313" key="1">
    <source>
        <dbReference type="EMBL" id="KAI5439317.1"/>
    </source>
</evidence>
<sequence length="184" mass="20842">MHQPSVAWKKIVDQLVLQKTQMKASFKTEIRRIRRKFLFRQISHWCFFCASAKLSHRYNTRANHSRVMEHLEQENRDLEEIARLTAMMESVLAAQSQFSLTPATPPHRTVISEVVTSTIPAIAAHFAPAMPSGFPWGMPPNFLLEGFAPTFASMSASSPIMFVPPPAVHTLPRVEDTIYHSEPS</sequence>
<keyword evidence="2" id="KW-1185">Reference proteome</keyword>
<proteinExistence type="predicted"/>